<dbReference type="Gene3D" id="3.40.50.720">
    <property type="entry name" value="NAD(P)-binding Rossmann-like Domain"/>
    <property type="match status" value="1"/>
</dbReference>
<dbReference type="GO" id="GO:0008202">
    <property type="term" value="P:steroid metabolic process"/>
    <property type="evidence" value="ECO:0007669"/>
    <property type="project" value="TreeGrafter"/>
</dbReference>
<organism evidence="2 3">
    <name type="scientific">Salinarimonas ramus</name>
    <dbReference type="NCBI Taxonomy" id="690164"/>
    <lineage>
        <taxon>Bacteria</taxon>
        <taxon>Pseudomonadati</taxon>
        <taxon>Pseudomonadota</taxon>
        <taxon>Alphaproteobacteria</taxon>
        <taxon>Hyphomicrobiales</taxon>
        <taxon>Salinarimonadaceae</taxon>
        <taxon>Salinarimonas</taxon>
    </lineage>
</organism>
<dbReference type="RefSeq" id="WP_188911102.1">
    <property type="nucleotide sequence ID" value="NZ_BMMF01000004.1"/>
</dbReference>
<comment type="similarity">
    <text evidence="1">Belongs to the short-chain dehydrogenases/reductases (SDR) family.</text>
</comment>
<dbReference type="InterPro" id="IPR036291">
    <property type="entry name" value="NAD(P)-bd_dom_sf"/>
</dbReference>
<dbReference type="EMBL" id="BMMF01000004">
    <property type="protein sequence ID" value="GGK28753.1"/>
    <property type="molecule type" value="Genomic_DNA"/>
</dbReference>
<reference evidence="2 3" key="1">
    <citation type="journal article" date="2014" name="Int. J. Syst. Evol. Microbiol.">
        <title>Complete genome sequence of Corynebacterium casei LMG S-19264T (=DSM 44701T), isolated from a smear-ripened cheese.</title>
        <authorList>
            <consortium name="US DOE Joint Genome Institute (JGI-PGF)"/>
            <person name="Walter F."/>
            <person name="Albersmeier A."/>
            <person name="Kalinowski J."/>
            <person name="Ruckert C."/>
        </authorList>
    </citation>
    <scope>NUCLEOTIDE SEQUENCE [LARGE SCALE GENOMIC DNA]</scope>
    <source>
        <strain evidence="2 3">CGMCC 1.9161</strain>
    </source>
</reference>
<gene>
    <name evidence="2" type="ORF">GCM10011322_13990</name>
</gene>
<dbReference type="PRINTS" id="PR00081">
    <property type="entry name" value="GDHRDH"/>
</dbReference>
<dbReference type="PANTHER" id="PTHR43313">
    <property type="entry name" value="SHORT-CHAIN DEHYDROGENASE/REDUCTASE FAMILY 9C"/>
    <property type="match status" value="1"/>
</dbReference>
<accession>A0A917V3A6</accession>
<dbReference type="AlphaFoldDB" id="A0A917V3A6"/>
<evidence type="ECO:0000313" key="3">
    <source>
        <dbReference type="Proteomes" id="UP000600449"/>
    </source>
</evidence>
<dbReference type="PRINTS" id="PR00080">
    <property type="entry name" value="SDRFAMILY"/>
</dbReference>
<protein>
    <submittedName>
        <fullName evidence="2">Short-chain dehydrogenase/reductase</fullName>
    </submittedName>
</protein>
<comment type="caution">
    <text evidence="2">The sequence shown here is derived from an EMBL/GenBank/DDBJ whole genome shotgun (WGS) entry which is preliminary data.</text>
</comment>
<sequence length="291" mass="31265">MPSSDAPALVVTGATSGIGHAIAREFLARGWRVFGSARREEDARRLVSELGPGFTPLLLDVTDEASVAEAAAIVGRALGTRRLAGIVANAGIGIPAPLEHQEVDDWRRQIEVNLVGTMITARAFLPLLGTDPAREGAPGRLVTMSSLGGRFGQPFVTAYIASKHGIEGFSEALRREVSPFRIPVIVMAPSAVATPVWEKVAAQNLHRFDATRYGGAFRWALGTIVDSAPTHGLAPEAVARATFAAMTARRPRSRYAPSRRPLLENVLLPLLPKRLVDAVFRSRLSSHMGER</sequence>
<dbReference type="PANTHER" id="PTHR43313:SF1">
    <property type="entry name" value="3BETA-HYDROXYSTEROID DEHYDROGENASE DHS-16"/>
    <property type="match status" value="1"/>
</dbReference>
<dbReference type="Pfam" id="PF00106">
    <property type="entry name" value="adh_short"/>
    <property type="match status" value="1"/>
</dbReference>
<keyword evidence="3" id="KW-1185">Reference proteome</keyword>
<dbReference type="Proteomes" id="UP000600449">
    <property type="component" value="Unassembled WGS sequence"/>
</dbReference>
<dbReference type="InterPro" id="IPR002347">
    <property type="entry name" value="SDR_fam"/>
</dbReference>
<evidence type="ECO:0000256" key="1">
    <source>
        <dbReference type="RuleBase" id="RU000363"/>
    </source>
</evidence>
<proteinExistence type="inferred from homology"/>
<evidence type="ECO:0000313" key="2">
    <source>
        <dbReference type="EMBL" id="GGK28753.1"/>
    </source>
</evidence>
<dbReference type="SUPFAM" id="SSF51735">
    <property type="entry name" value="NAD(P)-binding Rossmann-fold domains"/>
    <property type="match status" value="1"/>
</dbReference>
<dbReference type="GO" id="GO:0016491">
    <property type="term" value="F:oxidoreductase activity"/>
    <property type="evidence" value="ECO:0007669"/>
    <property type="project" value="TreeGrafter"/>
</dbReference>
<name>A0A917V3A6_9HYPH</name>